<proteinExistence type="predicted"/>
<sequence>NNVRSLIFYFEIIKNNFHPQFFIYTMHHDLKLCFCIRLSNHILLLALSSYSISSQKHTISGSIPKVSHPNFPVSLKTLSTYFLWGIKIPCLEYATSIPRKYFSFPNSFISNCVANFSFRTRRRVSLSSGECIIKRYKPSCSLATPIILPVMLCGTELEILKELLPFMVKPHKPRDLLVEFRRARRRSSHTSQDYLPFNEPSGRFTVDLQEGGEGIGKGQRILLEDV</sequence>
<name>A0A371E7U5_MUCPR</name>
<comment type="caution">
    <text evidence="1">The sequence shown here is derived from an EMBL/GenBank/DDBJ whole genome shotgun (WGS) entry which is preliminary data.</text>
</comment>
<dbReference type="EMBL" id="QJKJ01015709">
    <property type="protein sequence ID" value="RDX62069.1"/>
    <property type="molecule type" value="Genomic_DNA"/>
</dbReference>
<evidence type="ECO:0000313" key="2">
    <source>
        <dbReference type="Proteomes" id="UP000257109"/>
    </source>
</evidence>
<protein>
    <submittedName>
        <fullName evidence="1">Uncharacterized protein</fullName>
    </submittedName>
</protein>
<dbReference type="AlphaFoldDB" id="A0A371E7U5"/>
<feature type="non-terminal residue" evidence="1">
    <location>
        <position position="1"/>
    </location>
</feature>
<dbReference type="Proteomes" id="UP000257109">
    <property type="component" value="Unassembled WGS sequence"/>
</dbReference>
<keyword evidence="2" id="KW-1185">Reference proteome</keyword>
<evidence type="ECO:0000313" key="1">
    <source>
        <dbReference type="EMBL" id="RDX62069.1"/>
    </source>
</evidence>
<gene>
    <name evidence="1" type="ORF">CR513_59638</name>
</gene>
<accession>A0A371E7U5</accession>
<organism evidence="1 2">
    <name type="scientific">Mucuna pruriens</name>
    <name type="common">Velvet bean</name>
    <name type="synonym">Dolichos pruriens</name>
    <dbReference type="NCBI Taxonomy" id="157652"/>
    <lineage>
        <taxon>Eukaryota</taxon>
        <taxon>Viridiplantae</taxon>
        <taxon>Streptophyta</taxon>
        <taxon>Embryophyta</taxon>
        <taxon>Tracheophyta</taxon>
        <taxon>Spermatophyta</taxon>
        <taxon>Magnoliopsida</taxon>
        <taxon>eudicotyledons</taxon>
        <taxon>Gunneridae</taxon>
        <taxon>Pentapetalae</taxon>
        <taxon>rosids</taxon>
        <taxon>fabids</taxon>
        <taxon>Fabales</taxon>
        <taxon>Fabaceae</taxon>
        <taxon>Papilionoideae</taxon>
        <taxon>50 kb inversion clade</taxon>
        <taxon>NPAAA clade</taxon>
        <taxon>indigoferoid/millettioid clade</taxon>
        <taxon>Phaseoleae</taxon>
        <taxon>Mucuna</taxon>
    </lineage>
</organism>
<reference evidence="1" key="1">
    <citation type="submission" date="2018-05" db="EMBL/GenBank/DDBJ databases">
        <title>Draft genome of Mucuna pruriens seed.</title>
        <authorList>
            <person name="Nnadi N.E."/>
            <person name="Vos R."/>
            <person name="Hasami M.H."/>
            <person name="Devisetty U.K."/>
            <person name="Aguiy J.C."/>
        </authorList>
    </citation>
    <scope>NUCLEOTIDE SEQUENCE [LARGE SCALE GENOMIC DNA]</scope>
    <source>
        <strain evidence="1">JCA_2017</strain>
    </source>
</reference>